<dbReference type="InterPro" id="IPR034718">
    <property type="entry name" value="RlpA"/>
</dbReference>
<sequence>MFSIEPKITARPRRLWTIAGTLLATIVGITGVQAASPADSTQTHQSANAPKHHWYEIGRASWYGRFFQGRTTASGEVYDMNELTCAHRTLPLGSLVRVTNLRNHKSVVVRVNDRGPLPENRVIDLSYAAARFLGFSQRGTAPVRVELIRANPEVAQLSWPLTPAAAR</sequence>
<dbReference type="SUPFAM" id="SSF50685">
    <property type="entry name" value="Barwin-like endoglucanases"/>
    <property type="match status" value="1"/>
</dbReference>
<keyword evidence="7" id="KW-1185">Reference proteome</keyword>
<proteinExistence type="inferred from homology"/>
<dbReference type="AlphaFoldDB" id="A0A372IS67"/>
<evidence type="ECO:0000256" key="3">
    <source>
        <dbReference type="HAMAP-Rule" id="MF_02071"/>
    </source>
</evidence>
<evidence type="ECO:0000259" key="5">
    <source>
        <dbReference type="Pfam" id="PF03330"/>
    </source>
</evidence>
<dbReference type="GO" id="GO:0071555">
    <property type="term" value="P:cell wall organization"/>
    <property type="evidence" value="ECO:0007669"/>
    <property type="project" value="UniProtKB-KW"/>
</dbReference>
<evidence type="ECO:0000313" key="7">
    <source>
        <dbReference type="Proteomes" id="UP000264702"/>
    </source>
</evidence>
<dbReference type="InterPro" id="IPR009009">
    <property type="entry name" value="RlpA-like_DPBB"/>
</dbReference>
<dbReference type="PANTHER" id="PTHR34183">
    <property type="entry name" value="ENDOLYTIC PEPTIDOGLYCAN TRANSGLYCOSYLASE RLPA"/>
    <property type="match status" value="1"/>
</dbReference>
<dbReference type="InterPro" id="IPR036908">
    <property type="entry name" value="RlpA-like_sf"/>
</dbReference>
<accession>A0A372IS67</accession>
<comment type="caution">
    <text evidence="6">The sequence shown here is derived from an EMBL/GenBank/DDBJ whole genome shotgun (WGS) entry which is preliminary data.</text>
</comment>
<dbReference type="InterPro" id="IPR012997">
    <property type="entry name" value="RplA"/>
</dbReference>
<keyword evidence="1 3" id="KW-0456">Lyase</keyword>
<organism evidence="6 7">
    <name type="scientific">Paracidobacterium acidisoli</name>
    <dbReference type="NCBI Taxonomy" id="2303751"/>
    <lineage>
        <taxon>Bacteria</taxon>
        <taxon>Pseudomonadati</taxon>
        <taxon>Acidobacteriota</taxon>
        <taxon>Terriglobia</taxon>
        <taxon>Terriglobales</taxon>
        <taxon>Acidobacteriaceae</taxon>
        <taxon>Paracidobacterium</taxon>
    </lineage>
</organism>
<dbReference type="GO" id="GO:0008932">
    <property type="term" value="F:lytic endotransglycosylase activity"/>
    <property type="evidence" value="ECO:0007669"/>
    <property type="project" value="UniProtKB-UniRule"/>
</dbReference>
<dbReference type="Pfam" id="PF03330">
    <property type="entry name" value="DPBB_1"/>
    <property type="match status" value="1"/>
</dbReference>
<protein>
    <recommendedName>
        <fullName evidence="3">Probable endolytic peptidoglycan transglycosylase RlpA</fullName>
        <ecNumber evidence="3">4.2.2.-</ecNumber>
    </recommendedName>
</protein>
<dbReference type="CDD" id="cd22268">
    <property type="entry name" value="DPBB_RlpA-like"/>
    <property type="match status" value="1"/>
</dbReference>
<dbReference type="GO" id="GO:0000270">
    <property type="term" value="P:peptidoglycan metabolic process"/>
    <property type="evidence" value="ECO:0007669"/>
    <property type="project" value="UniProtKB-UniRule"/>
</dbReference>
<dbReference type="HAMAP" id="MF_02071">
    <property type="entry name" value="RlpA"/>
    <property type="match status" value="1"/>
</dbReference>
<dbReference type="RefSeq" id="WP_117298492.1">
    <property type="nucleotide sequence ID" value="NZ_QVQT02000002.1"/>
</dbReference>
<dbReference type="PANTHER" id="PTHR34183:SF1">
    <property type="entry name" value="ENDOLYTIC PEPTIDOGLYCAN TRANSGLYCOSYLASE RLPA"/>
    <property type="match status" value="1"/>
</dbReference>
<comment type="function">
    <text evidence="3">Lytic transglycosylase with a strong preference for naked glycan strands that lack stem peptides.</text>
</comment>
<name>A0A372IS67_9BACT</name>
<dbReference type="EMBL" id="QVQT01000002">
    <property type="protein sequence ID" value="RFU17744.1"/>
    <property type="molecule type" value="Genomic_DNA"/>
</dbReference>
<keyword evidence="2 3" id="KW-0961">Cell wall biogenesis/degradation</keyword>
<dbReference type="Gene3D" id="2.40.40.10">
    <property type="entry name" value="RlpA-like domain"/>
    <property type="match status" value="1"/>
</dbReference>
<dbReference type="EC" id="4.2.2.-" evidence="3"/>
<dbReference type="NCBIfam" id="TIGR00413">
    <property type="entry name" value="rlpA"/>
    <property type="match status" value="1"/>
</dbReference>
<dbReference type="OrthoDB" id="9779128at2"/>
<evidence type="ECO:0000256" key="4">
    <source>
        <dbReference type="RuleBase" id="RU003495"/>
    </source>
</evidence>
<comment type="similarity">
    <text evidence="3 4">Belongs to the RlpA family.</text>
</comment>
<evidence type="ECO:0000256" key="1">
    <source>
        <dbReference type="ARBA" id="ARBA00023239"/>
    </source>
</evidence>
<reference evidence="6 7" key="1">
    <citation type="submission" date="2018-08" db="EMBL/GenBank/DDBJ databases">
        <title>Acidipila sp. 4G-K13, an acidobacterium isolated from forest soil.</title>
        <authorList>
            <person name="Gao Z.-H."/>
            <person name="Qiu L.-H."/>
        </authorList>
    </citation>
    <scope>NUCLEOTIDE SEQUENCE [LARGE SCALE GENOMIC DNA]</scope>
    <source>
        <strain evidence="6 7">4G-K13</strain>
    </source>
</reference>
<dbReference type="Proteomes" id="UP000264702">
    <property type="component" value="Unassembled WGS sequence"/>
</dbReference>
<feature type="domain" description="RlpA-like protein double-psi beta-barrel" evidence="5">
    <location>
        <begin position="58"/>
        <end position="145"/>
    </location>
</feature>
<evidence type="ECO:0000313" key="6">
    <source>
        <dbReference type="EMBL" id="RFU17744.1"/>
    </source>
</evidence>
<evidence type="ECO:0000256" key="2">
    <source>
        <dbReference type="ARBA" id="ARBA00023316"/>
    </source>
</evidence>
<gene>
    <name evidence="3" type="primary">rlpA</name>
    <name evidence="6" type="ORF">D0Y96_06375</name>
</gene>